<dbReference type="GeneID" id="55996077"/>
<dbReference type="RefSeq" id="XP_035347615.1">
    <property type="nucleotide sequence ID" value="XM_035491722.1"/>
</dbReference>
<accession>A0A7H8R6S5</accession>
<evidence type="ECO:0000313" key="2">
    <source>
        <dbReference type="Proteomes" id="UP000509510"/>
    </source>
</evidence>
<dbReference type="AlphaFoldDB" id="A0A7H8R6S5"/>
<dbReference type="EMBL" id="CP055902">
    <property type="protein sequence ID" value="QKX61441.1"/>
    <property type="molecule type" value="Genomic_DNA"/>
</dbReference>
<keyword evidence="2" id="KW-1185">Reference proteome</keyword>
<reference evidence="2" key="1">
    <citation type="submission" date="2020-06" db="EMBL/GenBank/DDBJ databases">
        <title>A chromosome-scale genome assembly of Talaromyces rugulosus W13939.</title>
        <authorList>
            <person name="Wang B."/>
            <person name="Guo L."/>
            <person name="Ye K."/>
            <person name="Wang L."/>
        </authorList>
    </citation>
    <scope>NUCLEOTIDE SEQUENCE [LARGE SCALE GENOMIC DNA]</scope>
    <source>
        <strain evidence="2">W13939</strain>
    </source>
</reference>
<proteinExistence type="predicted"/>
<dbReference type="KEGG" id="trg:TRUGW13939_08589"/>
<evidence type="ECO:0000313" key="1">
    <source>
        <dbReference type="EMBL" id="QKX61441.1"/>
    </source>
</evidence>
<gene>
    <name evidence="1" type="ORF">TRUGW13939_08589</name>
</gene>
<protein>
    <submittedName>
        <fullName evidence="1">Uncharacterized protein</fullName>
    </submittedName>
</protein>
<sequence length="101" mass="11695">MAPLRQLLLDRKIDEAMIEDLEANLDVLLEIKEQIGKYEKGKPLPKPSISLSEEQQKKYDMIETWDQYEPDRFESNIKAVEDGISKAKKRLQKTKDALACC</sequence>
<dbReference type="Proteomes" id="UP000509510">
    <property type="component" value="Chromosome V"/>
</dbReference>
<name>A0A7H8R6S5_TALRU</name>
<organism evidence="1 2">
    <name type="scientific">Talaromyces rugulosus</name>
    <name type="common">Penicillium rugulosum</name>
    <dbReference type="NCBI Taxonomy" id="121627"/>
    <lineage>
        <taxon>Eukaryota</taxon>
        <taxon>Fungi</taxon>
        <taxon>Dikarya</taxon>
        <taxon>Ascomycota</taxon>
        <taxon>Pezizomycotina</taxon>
        <taxon>Eurotiomycetes</taxon>
        <taxon>Eurotiomycetidae</taxon>
        <taxon>Eurotiales</taxon>
        <taxon>Trichocomaceae</taxon>
        <taxon>Talaromyces</taxon>
        <taxon>Talaromyces sect. Islandici</taxon>
    </lineage>
</organism>